<feature type="transmembrane region" description="Helical" evidence="6">
    <location>
        <begin position="336"/>
        <end position="356"/>
    </location>
</feature>
<sequence>MEARQRVPKDKDVANAAETSAQGRVPNQHFVDYFCVINLTLPANSDLLHGPTVSHPLPHKPLPFILQVGSQREMRMVYGGGTRVHCYDLCSNGYYLFTISIILTLSITHVDSSIHDYQNQTFIHRANSFFFHGGSEGLYASKVPSFNDTLSSELNGKSFIRFESITFRRTKESVERQNEMQQKTGLVEAIIVMVRDRNNIGGAYLNSDAICCTPKLAKEGSCKLGEVIIRENPDDPSGPKRLQTFFEGQNEETKMIIQTVDIHSTGMYYLYFMFCDPQLKDTVVSGRTVWRNPDGYLPGKMMPLMTFYGLMSLAYLFLGLMWFLRFVQYWKDVIQLHYHITAVIGLGMCEMALWYFEYANFNSTGSRPMVITLWAVTFTAIKKTVARLLILVVSMGYGVMRPTLGGITPKVLLLGVVYFVASEALELVEHLGNINDFAGKIRLFLVLPVALLDACFILWIFSSLSKTLEKLQIRRSTTKLELYRKFTNSLAVTVLLSVIWIGYELYFNASDPLSELWQRAWIIPAFWTLLAYVLLLVICILWGPSQNPTRYAYSEETWDDFDEEAITLTGSGVKVSVSGDMAVMLERKERKTSLAPDHHHVYGLGDDREEDKRE</sequence>
<protein>
    <recommendedName>
        <fullName evidence="7">GOST seven transmembrane domain-containing protein</fullName>
    </recommendedName>
</protein>
<feature type="transmembrane region" description="Helical" evidence="6">
    <location>
        <begin position="441"/>
        <end position="461"/>
    </location>
</feature>
<evidence type="ECO:0000256" key="1">
    <source>
        <dbReference type="ARBA" id="ARBA00004141"/>
    </source>
</evidence>
<evidence type="ECO:0000256" key="6">
    <source>
        <dbReference type="SAM" id="Phobius"/>
    </source>
</evidence>
<evidence type="ECO:0000256" key="4">
    <source>
        <dbReference type="ARBA" id="ARBA00022989"/>
    </source>
</evidence>
<keyword evidence="9" id="KW-1185">Reference proteome</keyword>
<keyword evidence="5 6" id="KW-0472">Membrane</keyword>
<evidence type="ECO:0000256" key="2">
    <source>
        <dbReference type="ARBA" id="ARBA00022692"/>
    </source>
</evidence>
<dbReference type="EMBL" id="JAYKXN010000003">
    <property type="protein sequence ID" value="KAK7301059.1"/>
    <property type="molecule type" value="Genomic_DNA"/>
</dbReference>
<feature type="transmembrane region" description="Helical" evidence="6">
    <location>
        <begin position="521"/>
        <end position="543"/>
    </location>
</feature>
<organism evidence="8 9">
    <name type="scientific">Clitoria ternatea</name>
    <name type="common">Butterfly pea</name>
    <dbReference type="NCBI Taxonomy" id="43366"/>
    <lineage>
        <taxon>Eukaryota</taxon>
        <taxon>Viridiplantae</taxon>
        <taxon>Streptophyta</taxon>
        <taxon>Embryophyta</taxon>
        <taxon>Tracheophyta</taxon>
        <taxon>Spermatophyta</taxon>
        <taxon>Magnoliopsida</taxon>
        <taxon>eudicotyledons</taxon>
        <taxon>Gunneridae</taxon>
        <taxon>Pentapetalae</taxon>
        <taxon>rosids</taxon>
        <taxon>fabids</taxon>
        <taxon>Fabales</taxon>
        <taxon>Fabaceae</taxon>
        <taxon>Papilionoideae</taxon>
        <taxon>50 kb inversion clade</taxon>
        <taxon>NPAAA clade</taxon>
        <taxon>indigoferoid/millettioid clade</taxon>
        <taxon>Phaseoleae</taxon>
        <taxon>Clitoria</taxon>
    </lineage>
</organism>
<dbReference type="AlphaFoldDB" id="A0AAN9JPG0"/>
<gene>
    <name evidence="8" type="ORF">RJT34_11915</name>
</gene>
<name>A0AAN9JPG0_CLITE</name>
<dbReference type="PANTHER" id="PTHR21229:SF55">
    <property type="entry name" value="EXPRESSED PROTEIN-RELATED"/>
    <property type="match status" value="1"/>
</dbReference>
<keyword evidence="3" id="KW-0732">Signal</keyword>
<evidence type="ECO:0000256" key="5">
    <source>
        <dbReference type="ARBA" id="ARBA00023136"/>
    </source>
</evidence>
<feature type="transmembrane region" description="Helical" evidence="6">
    <location>
        <begin position="301"/>
        <end position="324"/>
    </location>
</feature>
<evidence type="ECO:0000313" key="9">
    <source>
        <dbReference type="Proteomes" id="UP001359559"/>
    </source>
</evidence>
<dbReference type="InterPro" id="IPR009637">
    <property type="entry name" value="GPR107/GPR108-like"/>
</dbReference>
<dbReference type="Proteomes" id="UP001359559">
    <property type="component" value="Unassembled WGS sequence"/>
</dbReference>
<evidence type="ECO:0000313" key="8">
    <source>
        <dbReference type="EMBL" id="KAK7301059.1"/>
    </source>
</evidence>
<comment type="subcellular location">
    <subcellularLocation>
        <location evidence="1">Membrane</location>
        <topology evidence="1">Multi-pass membrane protein</topology>
    </subcellularLocation>
</comment>
<reference evidence="8 9" key="1">
    <citation type="submission" date="2024-01" db="EMBL/GenBank/DDBJ databases">
        <title>The genomes of 5 underutilized Papilionoideae crops provide insights into root nodulation and disease resistance.</title>
        <authorList>
            <person name="Yuan L."/>
        </authorList>
    </citation>
    <scope>NUCLEOTIDE SEQUENCE [LARGE SCALE GENOMIC DNA]</scope>
    <source>
        <strain evidence="8">LY-2023</strain>
        <tissue evidence="8">Leaf</tissue>
    </source>
</reference>
<dbReference type="GO" id="GO:0016020">
    <property type="term" value="C:membrane"/>
    <property type="evidence" value="ECO:0007669"/>
    <property type="project" value="UniProtKB-SubCell"/>
</dbReference>
<comment type="caution">
    <text evidence="8">The sequence shown here is derived from an EMBL/GenBank/DDBJ whole genome shotgun (WGS) entry which is preliminary data.</text>
</comment>
<accession>A0AAN9JPG0</accession>
<feature type="transmembrane region" description="Helical" evidence="6">
    <location>
        <begin position="482"/>
        <end position="501"/>
    </location>
</feature>
<dbReference type="GO" id="GO:0005794">
    <property type="term" value="C:Golgi apparatus"/>
    <property type="evidence" value="ECO:0007669"/>
    <property type="project" value="TreeGrafter"/>
</dbReference>
<evidence type="ECO:0000259" key="7">
    <source>
        <dbReference type="Pfam" id="PF06814"/>
    </source>
</evidence>
<dbReference type="Pfam" id="PF06814">
    <property type="entry name" value="GOST_TM"/>
    <property type="match status" value="1"/>
</dbReference>
<dbReference type="InterPro" id="IPR053937">
    <property type="entry name" value="GOST_TM"/>
</dbReference>
<feature type="transmembrane region" description="Helical" evidence="6">
    <location>
        <begin position="402"/>
        <end position="421"/>
    </location>
</feature>
<feature type="transmembrane region" description="Helical" evidence="6">
    <location>
        <begin position="368"/>
        <end position="390"/>
    </location>
</feature>
<feature type="domain" description="GOST seven transmembrane" evidence="7">
    <location>
        <begin position="303"/>
        <end position="548"/>
    </location>
</feature>
<evidence type="ECO:0000256" key="3">
    <source>
        <dbReference type="ARBA" id="ARBA00022729"/>
    </source>
</evidence>
<keyword evidence="4 6" id="KW-1133">Transmembrane helix</keyword>
<dbReference type="PANTHER" id="PTHR21229">
    <property type="entry name" value="LUNG SEVEN TRANSMEMBRANE RECEPTOR"/>
    <property type="match status" value="1"/>
</dbReference>
<keyword evidence="2 6" id="KW-0812">Transmembrane</keyword>
<proteinExistence type="predicted"/>